<evidence type="ECO:0000313" key="4">
    <source>
        <dbReference type="EMBL" id="KRM54825.1"/>
    </source>
</evidence>
<feature type="coiled-coil region" evidence="3">
    <location>
        <begin position="81"/>
        <end position="108"/>
    </location>
</feature>
<reference evidence="4 5" key="1">
    <citation type="journal article" date="2015" name="Genome Announc.">
        <title>Expanding the biotechnology potential of lactobacilli through comparative genomics of 213 strains and associated genera.</title>
        <authorList>
            <person name="Sun Z."/>
            <person name="Harris H.M."/>
            <person name="McCann A."/>
            <person name="Guo C."/>
            <person name="Argimon S."/>
            <person name="Zhang W."/>
            <person name="Yang X."/>
            <person name="Jeffery I.B."/>
            <person name="Cooney J.C."/>
            <person name="Kagawa T.F."/>
            <person name="Liu W."/>
            <person name="Song Y."/>
            <person name="Salvetti E."/>
            <person name="Wrobel A."/>
            <person name="Rasinkangas P."/>
            <person name="Parkhill J."/>
            <person name="Rea M.C."/>
            <person name="O'Sullivan O."/>
            <person name="Ritari J."/>
            <person name="Douillard F.P."/>
            <person name="Paul Ross R."/>
            <person name="Yang R."/>
            <person name="Briner A.E."/>
            <person name="Felis G.E."/>
            <person name="de Vos W.M."/>
            <person name="Barrangou R."/>
            <person name="Klaenhammer T.R."/>
            <person name="Caufield P.W."/>
            <person name="Cui Y."/>
            <person name="Zhang H."/>
            <person name="O'Toole P.W."/>
        </authorList>
    </citation>
    <scope>NUCLEOTIDE SEQUENCE [LARGE SCALE GENOMIC DNA]</scope>
    <source>
        <strain evidence="4 5">DSM 20505</strain>
    </source>
</reference>
<comment type="similarity">
    <text evidence="1">Belongs to the N(4)/N(6)-methyltransferase family.</text>
</comment>
<dbReference type="PATRIC" id="fig|1291052.5.peg.2309"/>
<evidence type="ECO:0000256" key="2">
    <source>
        <dbReference type="ARBA" id="ARBA00022747"/>
    </source>
</evidence>
<proteinExistence type="inferred from homology"/>
<sequence>MTKTIYRFYSKAEFKRTGMSYTALTTDDDTYKPSYPYTDTAVPEELQAPDKVPFYVPEHAQWEDMSEDAQIIADKQQAADLATAKQDAKEAKAQATSLQAALDKANSDIELSNQATTELTNLLFIVADQDKLAAAMGMTTDTTTQEATQNA</sequence>
<keyword evidence="2" id="KW-0680">Restriction system</keyword>
<dbReference type="AlphaFoldDB" id="A0A0R1ZT08"/>
<keyword evidence="3" id="KW-0175">Coiled coil</keyword>
<comment type="caution">
    <text evidence="4">The sequence shown here is derived from an EMBL/GenBank/DDBJ whole genome shotgun (WGS) entry which is preliminary data.</text>
</comment>
<dbReference type="Gene3D" id="1.20.1260.30">
    <property type="match status" value="1"/>
</dbReference>
<accession>A0A0R1ZT08</accession>
<dbReference type="STRING" id="1291052.FC18_GL002242"/>
<dbReference type="EMBL" id="AYYO01000044">
    <property type="protein sequence ID" value="KRM54825.1"/>
    <property type="molecule type" value="Genomic_DNA"/>
</dbReference>
<name>A0A0R1ZT08_9LACO</name>
<dbReference type="GO" id="GO:0009307">
    <property type="term" value="P:DNA restriction-modification system"/>
    <property type="evidence" value="ECO:0007669"/>
    <property type="project" value="UniProtKB-KW"/>
</dbReference>
<dbReference type="RefSeq" id="WP_054677382.1">
    <property type="nucleotide sequence ID" value="NZ_AYYO01000044.1"/>
</dbReference>
<organism evidence="4 5">
    <name type="scientific">Lacticaseibacillus sharpeae JCM 1186 = DSM 20505</name>
    <dbReference type="NCBI Taxonomy" id="1291052"/>
    <lineage>
        <taxon>Bacteria</taxon>
        <taxon>Bacillati</taxon>
        <taxon>Bacillota</taxon>
        <taxon>Bacilli</taxon>
        <taxon>Lactobacillales</taxon>
        <taxon>Lactobacillaceae</taxon>
        <taxon>Lacticaseibacillus</taxon>
    </lineage>
</organism>
<gene>
    <name evidence="4" type="ORF">FC18_GL002242</name>
</gene>
<dbReference type="Proteomes" id="UP000051679">
    <property type="component" value="Unassembled WGS sequence"/>
</dbReference>
<dbReference type="InterPro" id="IPR038333">
    <property type="entry name" value="T1MK-like_N_sf"/>
</dbReference>
<evidence type="ECO:0000256" key="1">
    <source>
        <dbReference type="ARBA" id="ARBA00006594"/>
    </source>
</evidence>
<evidence type="ECO:0000313" key="5">
    <source>
        <dbReference type="Proteomes" id="UP000051679"/>
    </source>
</evidence>
<protein>
    <submittedName>
        <fullName evidence="4">Uncharacterized protein</fullName>
    </submittedName>
</protein>
<evidence type="ECO:0000256" key="3">
    <source>
        <dbReference type="SAM" id="Coils"/>
    </source>
</evidence>
<keyword evidence="5" id="KW-1185">Reference proteome</keyword>